<dbReference type="InterPro" id="IPR001656">
    <property type="entry name" value="PsdUridine_synth_TruD"/>
</dbReference>
<comment type="function">
    <text evidence="4">Responsible for synthesis of pseudouridine from uracil-13 in transfer RNAs.</text>
</comment>
<dbReference type="HAMAP" id="MF_01082">
    <property type="entry name" value="TruD"/>
    <property type="match status" value="1"/>
</dbReference>
<reference evidence="6" key="2">
    <citation type="submission" date="2023-08" db="EMBL/GenBank/DDBJ databases">
        <authorList>
            <person name="Luo J."/>
        </authorList>
    </citation>
    <scope>NUCLEOTIDE SEQUENCE</scope>
    <source>
        <strain evidence="6">DSM 25064</strain>
    </source>
</reference>
<evidence type="ECO:0000256" key="1">
    <source>
        <dbReference type="ARBA" id="ARBA00007953"/>
    </source>
</evidence>
<keyword evidence="7" id="KW-1185">Reference proteome</keyword>
<dbReference type="EMBL" id="JAUUUU010000001">
    <property type="protein sequence ID" value="MDP1519476.1"/>
    <property type="molecule type" value="Genomic_DNA"/>
</dbReference>
<dbReference type="EC" id="5.4.99.27" evidence="4"/>
<dbReference type="RefSeq" id="WP_305168991.1">
    <property type="nucleotide sequence ID" value="NZ_JAUUUU010000001.1"/>
</dbReference>
<dbReference type="InterPro" id="IPR011760">
    <property type="entry name" value="PsdUridine_synth_TruD_insert"/>
</dbReference>
<keyword evidence="2 4" id="KW-0819">tRNA processing</keyword>
<dbReference type="SUPFAM" id="SSF55120">
    <property type="entry name" value="Pseudouridine synthase"/>
    <property type="match status" value="1"/>
</dbReference>
<dbReference type="InterPro" id="IPR042214">
    <property type="entry name" value="TruD_catalytic"/>
</dbReference>
<comment type="catalytic activity">
    <reaction evidence="4">
        <text>uridine(13) in tRNA = pseudouridine(13) in tRNA</text>
        <dbReference type="Rhea" id="RHEA:42540"/>
        <dbReference type="Rhea" id="RHEA-COMP:10105"/>
        <dbReference type="Rhea" id="RHEA-COMP:10106"/>
        <dbReference type="ChEBI" id="CHEBI:65314"/>
        <dbReference type="ChEBI" id="CHEBI:65315"/>
        <dbReference type="EC" id="5.4.99.27"/>
    </reaction>
</comment>
<dbReference type="PANTHER" id="PTHR47811:SF1">
    <property type="entry name" value="TRNA PSEUDOURIDINE SYNTHASE D"/>
    <property type="match status" value="1"/>
</dbReference>
<organism evidence="6 7">
    <name type="scientific">Porticoccus litoralis</name>
    <dbReference type="NCBI Taxonomy" id="434086"/>
    <lineage>
        <taxon>Bacteria</taxon>
        <taxon>Pseudomonadati</taxon>
        <taxon>Pseudomonadota</taxon>
        <taxon>Gammaproteobacteria</taxon>
        <taxon>Cellvibrionales</taxon>
        <taxon>Porticoccaceae</taxon>
        <taxon>Porticoccus</taxon>
    </lineage>
</organism>
<gene>
    <name evidence="4" type="primary">truD</name>
    <name evidence="6" type="ORF">Q8A57_00660</name>
</gene>
<dbReference type="GO" id="GO:0031119">
    <property type="term" value="P:tRNA pseudouridine synthesis"/>
    <property type="evidence" value="ECO:0007669"/>
    <property type="project" value="UniProtKB-UniRule"/>
</dbReference>
<dbReference type="Gene3D" id="3.30.2350.20">
    <property type="entry name" value="TruD, catalytic domain"/>
    <property type="match status" value="2"/>
</dbReference>
<dbReference type="PROSITE" id="PS01268">
    <property type="entry name" value="UPF0024"/>
    <property type="match status" value="1"/>
</dbReference>
<evidence type="ECO:0000313" key="7">
    <source>
        <dbReference type="Proteomes" id="UP001178354"/>
    </source>
</evidence>
<dbReference type="PROSITE" id="PS50984">
    <property type="entry name" value="TRUD"/>
    <property type="match status" value="1"/>
</dbReference>
<evidence type="ECO:0000256" key="4">
    <source>
        <dbReference type="HAMAP-Rule" id="MF_01082"/>
    </source>
</evidence>
<dbReference type="AlphaFoldDB" id="A0AAW8B0W9"/>
<comment type="similarity">
    <text evidence="1 4">Belongs to the pseudouridine synthase TruD family.</text>
</comment>
<evidence type="ECO:0000256" key="2">
    <source>
        <dbReference type="ARBA" id="ARBA00022694"/>
    </source>
</evidence>
<protein>
    <recommendedName>
        <fullName evidence="4">tRNA pseudouridine synthase D</fullName>
        <ecNumber evidence="4">5.4.99.27</ecNumber>
    </recommendedName>
    <alternativeName>
        <fullName evidence="4">tRNA pseudouridine(13) synthase</fullName>
    </alternativeName>
    <alternativeName>
        <fullName evidence="4">tRNA pseudouridylate synthase D</fullName>
    </alternativeName>
    <alternativeName>
        <fullName evidence="4">tRNA-uridine isomerase D</fullName>
    </alternativeName>
</protein>
<name>A0AAW8B0W9_9GAMM</name>
<keyword evidence="3 4" id="KW-0413">Isomerase</keyword>
<proteinExistence type="inferred from homology"/>
<evidence type="ECO:0000256" key="3">
    <source>
        <dbReference type="ARBA" id="ARBA00023235"/>
    </source>
</evidence>
<feature type="active site" description="Nucleophile" evidence="4">
    <location>
        <position position="83"/>
    </location>
</feature>
<evidence type="ECO:0000259" key="5">
    <source>
        <dbReference type="PROSITE" id="PS50984"/>
    </source>
</evidence>
<accession>A0AAW8B0W9</accession>
<dbReference type="GO" id="GO:0160150">
    <property type="term" value="F:tRNA pseudouridine(13) synthase activity"/>
    <property type="evidence" value="ECO:0007669"/>
    <property type="project" value="UniProtKB-EC"/>
</dbReference>
<reference evidence="6" key="1">
    <citation type="journal article" date="2010" name="Int. J. Syst. Evol. Microbiol.">
        <title>Porticoccus litoralis gen. nov., sp. nov., a gammaproteobacterium isolated from the Yellow Sea.</title>
        <authorList>
            <person name="Oh H.M."/>
            <person name="Kim H."/>
            <person name="Kim K.M."/>
            <person name="Min G.S."/>
            <person name="Cho J.C."/>
        </authorList>
    </citation>
    <scope>NUCLEOTIDE SEQUENCE</scope>
    <source>
        <strain evidence="6">DSM 25064</strain>
    </source>
</reference>
<dbReference type="InterPro" id="IPR050170">
    <property type="entry name" value="TruD_pseudoU_synthase"/>
</dbReference>
<dbReference type="GO" id="GO:0005829">
    <property type="term" value="C:cytosol"/>
    <property type="evidence" value="ECO:0007669"/>
    <property type="project" value="TreeGrafter"/>
</dbReference>
<feature type="domain" description="TRUD" evidence="5">
    <location>
        <begin position="160"/>
        <end position="338"/>
    </location>
</feature>
<dbReference type="InterPro" id="IPR020119">
    <property type="entry name" value="PsdUridine_synth_TruD_CS"/>
</dbReference>
<comment type="caution">
    <text evidence="6">The sequence shown here is derived from an EMBL/GenBank/DDBJ whole genome shotgun (WGS) entry which is preliminary data.</text>
</comment>
<dbReference type="Proteomes" id="UP001178354">
    <property type="component" value="Unassembled WGS sequence"/>
</dbReference>
<dbReference type="PANTHER" id="PTHR47811">
    <property type="entry name" value="TRNA PSEUDOURIDINE SYNTHASE D"/>
    <property type="match status" value="1"/>
</dbReference>
<evidence type="ECO:0000313" key="6">
    <source>
        <dbReference type="EMBL" id="MDP1519476.1"/>
    </source>
</evidence>
<dbReference type="Pfam" id="PF01142">
    <property type="entry name" value="TruD"/>
    <property type="match status" value="2"/>
</dbReference>
<dbReference type="InterPro" id="IPR020103">
    <property type="entry name" value="PsdUridine_synth_cat_dom_sf"/>
</dbReference>
<dbReference type="GO" id="GO:0003723">
    <property type="term" value="F:RNA binding"/>
    <property type="evidence" value="ECO:0007669"/>
    <property type="project" value="InterPro"/>
</dbReference>
<sequence>MNTRQFSLTFPYAFGSPDITARFRESPEDFQVVEALDFDLSGDGEHLCLYIEKEGQNTRWVAHLLAEAFEVEDVAVGYCGLKDRGAVTRQWFSVHLPAGQDQQLSRLPQLDGCQILKMARHHKKLRRGMHAGNHFRIRLRQLMGDRQVLASRLETIAREGVPNYFGEQRFGREAGNLHEADKLLQQRSAERSQRRKKTRKGAGMGGLYLSAARSYLFNLVLAERVARHNWNIPMPDETIPSGPLWGRGRTQVPGDVRQLESQVLEEWQDWCHGLEFSGLSQERRPLVLHAEGFEWCWQSSVQGDDVDLELAFFLPPGCFATSVLREVANLQQSCSVAE</sequence>